<keyword evidence="2" id="KW-1185">Reference proteome</keyword>
<evidence type="ECO:0000313" key="2">
    <source>
        <dbReference type="Proteomes" id="UP001497535"/>
    </source>
</evidence>
<reference evidence="1" key="1">
    <citation type="submission" date="2023-11" db="EMBL/GenBank/DDBJ databases">
        <authorList>
            <person name="Poullet M."/>
        </authorList>
    </citation>
    <scope>NUCLEOTIDE SEQUENCE</scope>
    <source>
        <strain evidence="1">E1834</strain>
    </source>
</reference>
<accession>A0ACB1AXN1</accession>
<name>A0ACB1AXN1_MELEN</name>
<comment type="caution">
    <text evidence="1">The sequence shown here is derived from an EMBL/GenBank/DDBJ whole genome shotgun (WGS) entry which is preliminary data.</text>
</comment>
<evidence type="ECO:0000313" key="1">
    <source>
        <dbReference type="EMBL" id="CAK5105640.1"/>
    </source>
</evidence>
<gene>
    <name evidence="1" type="ORF">MENTE1834_LOCUS43282</name>
</gene>
<sequence length="211" mass="24378">MRGDNTTWDAIDQFNLDQYNPRRRQSLSENVSDLAPPRGAATSARARRHVGRGASIQTSPQHFNDFVSTAVVEETMWLKVWKFCKKYCHIILGLLTLVASVLGIVHEIREGYKLLEESFDKKIMEEFKAFNISFENRFIGLEKNMNDKFLKIEEELVQIGNKFNSIDARFLKIEHDLFTLNETVSWIIKNTGMGLPPPYSFNQLPYHPPIV</sequence>
<dbReference type="EMBL" id="CAVMJV010000120">
    <property type="protein sequence ID" value="CAK5105640.1"/>
    <property type="molecule type" value="Genomic_DNA"/>
</dbReference>
<protein>
    <submittedName>
        <fullName evidence="1">Uncharacterized protein</fullName>
    </submittedName>
</protein>
<dbReference type="Proteomes" id="UP001497535">
    <property type="component" value="Unassembled WGS sequence"/>
</dbReference>
<organism evidence="1 2">
    <name type="scientific">Meloidogyne enterolobii</name>
    <name type="common">Root-knot nematode worm</name>
    <name type="synonym">Meloidogyne mayaguensis</name>
    <dbReference type="NCBI Taxonomy" id="390850"/>
    <lineage>
        <taxon>Eukaryota</taxon>
        <taxon>Metazoa</taxon>
        <taxon>Ecdysozoa</taxon>
        <taxon>Nematoda</taxon>
        <taxon>Chromadorea</taxon>
        <taxon>Rhabditida</taxon>
        <taxon>Tylenchina</taxon>
        <taxon>Tylenchomorpha</taxon>
        <taxon>Tylenchoidea</taxon>
        <taxon>Meloidogynidae</taxon>
        <taxon>Meloidogyninae</taxon>
        <taxon>Meloidogyne</taxon>
    </lineage>
</organism>
<proteinExistence type="predicted"/>